<dbReference type="PANTHER" id="PTHR42813:SF3">
    <property type="entry name" value="GLUTATHIONE-INDEPENDENT FORMALDEHYDE DEHYDROGENASE"/>
    <property type="match status" value="1"/>
</dbReference>
<keyword evidence="3" id="KW-0479">Metal-binding</keyword>
<proteinExistence type="inferred from homology"/>
<dbReference type="Gene3D" id="3.90.180.10">
    <property type="entry name" value="Medium-chain alcohol dehydrogenases, catalytic domain"/>
    <property type="match status" value="1"/>
</dbReference>
<evidence type="ECO:0000256" key="5">
    <source>
        <dbReference type="ARBA" id="ARBA00023027"/>
    </source>
</evidence>
<protein>
    <submittedName>
        <fullName evidence="6">Uncharacterized protein</fullName>
    </submittedName>
</protein>
<keyword evidence="5" id="KW-0520">NAD</keyword>
<name>A0A9X0AIN6_9HELO</name>
<evidence type="ECO:0000256" key="3">
    <source>
        <dbReference type="ARBA" id="ARBA00022723"/>
    </source>
</evidence>
<reference evidence="6" key="1">
    <citation type="submission" date="2022-11" db="EMBL/GenBank/DDBJ databases">
        <title>Genome Resource of Sclerotinia nivalis Strain SnTB1, a Plant Pathogen Isolated from American Ginseng.</title>
        <authorList>
            <person name="Fan S."/>
        </authorList>
    </citation>
    <scope>NUCLEOTIDE SEQUENCE</scope>
    <source>
        <strain evidence="6">SnTB1</strain>
    </source>
</reference>
<dbReference type="GO" id="GO:0046872">
    <property type="term" value="F:metal ion binding"/>
    <property type="evidence" value="ECO:0007669"/>
    <property type="project" value="UniProtKB-KW"/>
</dbReference>
<dbReference type="Gene3D" id="3.40.50.720">
    <property type="entry name" value="NAD(P)-binding Rossmann-like Domain"/>
    <property type="match status" value="1"/>
</dbReference>
<evidence type="ECO:0000256" key="4">
    <source>
        <dbReference type="ARBA" id="ARBA00022833"/>
    </source>
</evidence>
<dbReference type="EMBL" id="JAPEIS010000008">
    <property type="protein sequence ID" value="KAJ8063532.1"/>
    <property type="molecule type" value="Genomic_DNA"/>
</dbReference>
<dbReference type="OrthoDB" id="3941538at2759"/>
<evidence type="ECO:0000256" key="1">
    <source>
        <dbReference type="ARBA" id="ARBA00001947"/>
    </source>
</evidence>
<organism evidence="6 7">
    <name type="scientific">Sclerotinia nivalis</name>
    <dbReference type="NCBI Taxonomy" id="352851"/>
    <lineage>
        <taxon>Eukaryota</taxon>
        <taxon>Fungi</taxon>
        <taxon>Dikarya</taxon>
        <taxon>Ascomycota</taxon>
        <taxon>Pezizomycotina</taxon>
        <taxon>Leotiomycetes</taxon>
        <taxon>Helotiales</taxon>
        <taxon>Sclerotiniaceae</taxon>
        <taxon>Sclerotinia</taxon>
    </lineage>
</organism>
<dbReference type="AlphaFoldDB" id="A0A9X0AIN6"/>
<evidence type="ECO:0000313" key="7">
    <source>
        <dbReference type="Proteomes" id="UP001152300"/>
    </source>
</evidence>
<accession>A0A9X0AIN6</accession>
<dbReference type="PANTHER" id="PTHR42813">
    <property type="entry name" value="ZINC-TYPE ALCOHOL DEHYDROGENASE-LIKE"/>
    <property type="match status" value="1"/>
</dbReference>
<evidence type="ECO:0000256" key="2">
    <source>
        <dbReference type="ARBA" id="ARBA00008072"/>
    </source>
</evidence>
<evidence type="ECO:0000313" key="6">
    <source>
        <dbReference type="EMBL" id="KAJ8063532.1"/>
    </source>
</evidence>
<gene>
    <name evidence="6" type="ORF">OCU04_007404</name>
</gene>
<sequence>MEKRSSEYCRGELYRSNKPTCGIGVPGSYVPSDPGASDTNVAQGSFTCTGRCSVKAHNLYLRDIIISGVVKLSFVVSHEIGIDEAPEAYTKFDRREDGYTKVLIHPSGPVGASWVGN</sequence>
<keyword evidence="7" id="KW-1185">Reference proteome</keyword>
<dbReference type="Proteomes" id="UP001152300">
    <property type="component" value="Unassembled WGS sequence"/>
</dbReference>
<keyword evidence="4" id="KW-0862">Zinc</keyword>
<comment type="similarity">
    <text evidence="2">Belongs to the zinc-containing alcohol dehydrogenase family.</text>
</comment>
<comment type="caution">
    <text evidence="6">The sequence shown here is derived from an EMBL/GenBank/DDBJ whole genome shotgun (WGS) entry which is preliminary data.</text>
</comment>
<comment type="cofactor">
    <cofactor evidence="1">
        <name>Zn(2+)</name>
        <dbReference type="ChEBI" id="CHEBI:29105"/>
    </cofactor>
</comment>